<dbReference type="RefSeq" id="WP_138087710.1">
    <property type="nucleotide sequence ID" value="NZ_VAUV01000014.1"/>
</dbReference>
<evidence type="ECO:0008006" key="3">
    <source>
        <dbReference type="Google" id="ProtNLM"/>
    </source>
</evidence>
<dbReference type="EMBL" id="VAUV01000014">
    <property type="protein sequence ID" value="TLD69295.1"/>
    <property type="molecule type" value="Genomic_DNA"/>
</dbReference>
<dbReference type="Gene3D" id="1.25.40.10">
    <property type="entry name" value="Tetratricopeptide repeat domain"/>
    <property type="match status" value="1"/>
</dbReference>
<name>A0A5R8KBK0_9BACT</name>
<evidence type="ECO:0000313" key="2">
    <source>
        <dbReference type="Proteomes" id="UP000306196"/>
    </source>
</evidence>
<keyword evidence="2" id="KW-1185">Reference proteome</keyword>
<evidence type="ECO:0000313" key="1">
    <source>
        <dbReference type="EMBL" id="TLD69295.1"/>
    </source>
</evidence>
<dbReference type="NCBIfam" id="NF047558">
    <property type="entry name" value="TPR_END_plus"/>
    <property type="match status" value="1"/>
</dbReference>
<sequence>MIEDHERIILAAHGYLELGMYKNVWQELHQLPSDALGRSDVLEILTLSLMGEKRWDDALNVARRLRQAAPLEPSGYIHEAFCLHELGDTRAALDVLLDGPRSLFDKSIFFYNAGCYHARLGEPENAILMLEKSFELDADLRKAARRDPDLASLKEML</sequence>
<comment type="caution">
    <text evidence="1">The sequence shown here is derived from an EMBL/GenBank/DDBJ whole genome shotgun (WGS) entry which is preliminary data.</text>
</comment>
<proteinExistence type="predicted"/>
<dbReference type="SUPFAM" id="SSF48452">
    <property type="entry name" value="TPR-like"/>
    <property type="match status" value="1"/>
</dbReference>
<dbReference type="AlphaFoldDB" id="A0A5R8KBK0"/>
<organism evidence="1 2">
    <name type="scientific">Phragmitibacter flavus</name>
    <dbReference type="NCBI Taxonomy" id="2576071"/>
    <lineage>
        <taxon>Bacteria</taxon>
        <taxon>Pseudomonadati</taxon>
        <taxon>Verrucomicrobiota</taxon>
        <taxon>Verrucomicrobiia</taxon>
        <taxon>Verrucomicrobiales</taxon>
        <taxon>Verrucomicrobiaceae</taxon>
        <taxon>Phragmitibacter</taxon>
    </lineage>
</organism>
<reference evidence="1 2" key="1">
    <citation type="submission" date="2019-05" db="EMBL/GenBank/DDBJ databases">
        <title>Verrucobacter flavum gen. nov., sp. nov. a new member of the family Verrucomicrobiaceae.</title>
        <authorList>
            <person name="Szuroczki S."/>
            <person name="Abbaszade G."/>
            <person name="Szabo A."/>
            <person name="Felfoldi T."/>
            <person name="Schumann P."/>
            <person name="Boka K."/>
            <person name="Keki Z."/>
            <person name="Toumi M."/>
            <person name="Toth E."/>
        </authorList>
    </citation>
    <scope>NUCLEOTIDE SEQUENCE [LARGE SCALE GENOMIC DNA]</scope>
    <source>
        <strain evidence="1 2">MG-N-17</strain>
    </source>
</reference>
<dbReference type="OrthoDB" id="199845at2"/>
<dbReference type="Proteomes" id="UP000306196">
    <property type="component" value="Unassembled WGS sequence"/>
</dbReference>
<dbReference type="InterPro" id="IPR011990">
    <property type="entry name" value="TPR-like_helical_dom_sf"/>
</dbReference>
<accession>A0A5R8KBK0</accession>
<protein>
    <recommendedName>
        <fullName evidence="3">Tetratricopeptide repeat protein</fullName>
    </recommendedName>
</protein>
<gene>
    <name evidence="1" type="ORF">FEM03_18150</name>
</gene>